<feature type="transmembrane region" description="Helical" evidence="1">
    <location>
        <begin position="86"/>
        <end position="107"/>
    </location>
</feature>
<dbReference type="Pfam" id="PF10326">
    <property type="entry name" value="7TM_GPCR_Str"/>
    <property type="match status" value="1"/>
</dbReference>
<dbReference type="PANTHER" id="PTHR40465:SF1">
    <property type="entry name" value="DUF6534 DOMAIN-CONTAINING PROTEIN"/>
    <property type="match status" value="1"/>
</dbReference>
<dbReference type="PANTHER" id="PTHR40465">
    <property type="entry name" value="CHROMOSOME 1, WHOLE GENOME SHOTGUN SEQUENCE"/>
    <property type="match status" value="1"/>
</dbReference>
<keyword evidence="1" id="KW-0812">Transmembrane</keyword>
<feature type="transmembrane region" description="Helical" evidence="1">
    <location>
        <begin position="198"/>
        <end position="222"/>
    </location>
</feature>
<keyword evidence="3" id="KW-1185">Reference proteome</keyword>
<proteinExistence type="predicted"/>
<evidence type="ECO:0000313" key="2">
    <source>
        <dbReference type="EMBL" id="KAJ8495511.1"/>
    </source>
</evidence>
<dbReference type="InterPro" id="IPR019428">
    <property type="entry name" value="7TM_GPCR_serpentine_rcpt_Str"/>
</dbReference>
<keyword evidence="1" id="KW-1133">Transmembrane helix</keyword>
<evidence type="ECO:0000256" key="1">
    <source>
        <dbReference type="SAM" id="Phobius"/>
    </source>
</evidence>
<name>A0AAD7XFK8_9APHY</name>
<evidence type="ECO:0000313" key="3">
    <source>
        <dbReference type="Proteomes" id="UP001215151"/>
    </source>
</evidence>
<feature type="transmembrane region" description="Helical" evidence="1">
    <location>
        <begin position="49"/>
        <end position="71"/>
    </location>
</feature>
<dbReference type="AlphaFoldDB" id="A0AAD7XFK8"/>
<protein>
    <submittedName>
        <fullName evidence="2">Uncharacterized protein</fullName>
    </submittedName>
</protein>
<comment type="caution">
    <text evidence="2">The sequence shown here is derived from an EMBL/GenBank/DDBJ whole genome shotgun (WGS) entry which is preliminary data.</text>
</comment>
<gene>
    <name evidence="2" type="ORF">ONZ51_g1670</name>
</gene>
<feature type="transmembrane region" description="Helical" evidence="1">
    <location>
        <begin position="6"/>
        <end position="28"/>
    </location>
</feature>
<sequence length="377" mass="41099">MPSTSFGDTFGSLLLGTCFGLMMFGMAIHQTYRYLVLYKSDGRILKTTVLAVFLSNLLHSALCIHTCYYYLVQGEEVTSYLDDGVWSLRLIGPMSLLIVILVQGFYLRRIYTIGMPAYVLVSVPGAEIRLRPASCWEPLVCTPDYAGEGSSADLVLAPASAWRCSSLRSITTVMAVKSYARRSMINAIDFAEWAHYTWLSAVPFGFILATDAILTGSLIYWLHRSRTGFQEYVPDHASITSLYVGVRSSKQSCVSAHGAREFGSTDSLLNVLIVYTINTGLLTSASVPSFPVMGRALLTVTVRLAGRTGTPGSHAPDGLHVHSAQHAHDELLRSLLGALECYTVSMFAVYVPFFPPPLRLNPFSKSLSLSPAGAPGI</sequence>
<reference evidence="2" key="1">
    <citation type="submission" date="2022-11" db="EMBL/GenBank/DDBJ databases">
        <title>Genome Sequence of Cubamyces cubensis.</title>
        <authorList>
            <person name="Buettner E."/>
        </authorList>
    </citation>
    <scope>NUCLEOTIDE SEQUENCE</scope>
    <source>
        <strain evidence="2">MPL-01</strain>
    </source>
</reference>
<dbReference type="EMBL" id="JAPEVG010000023">
    <property type="protein sequence ID" value="KAJ8495511.1"/>
    <property type="molecule type" value="Genomic_DNA"/>
</dbReference>
<accession>A0AAD7XFK8</accession>
<organism evidence="2 3">
    <name type="scientific">Trametes cubensis</name>
    <dbReference type="NCBI Taxonomy" id="1111947"/>
    <lineage>
        <taxon>Eukaryota</taxon>
        <taxon>Fungi</taxon>
        <taxon>Dikarya</taxon>
        <taxon>Basidiomycota</taxon>
        <taxon>Agaricomycotina</taxon>
        <taxon>Agaricomycetes</taxon>
        <taxon>Polyporales</taxon>
        <taxon>Polyporaceae</taxon>
        <taxon>Trametes</taxon>
    </lineage>
</organism>
<dbReference type="Proteomes" id="UP001215151">
    <property type="component" value="Unassembled WGS sequence"/>
</dbReference>
<keyword evidence="1" id="KW-0472">Membrane</keyword>